<dbReference type="OrthoDB" id="3257429at2759"/>
<organism evidence="3 4">
    <name type="scientific">Punctularia strigosozonata (strain HHB-11173)</name>
    <name type="common">White-rot fungus</name>
    <dbReference type="NCBI Taxonomy" id="741275"/>
    <lineage>
        <taxon>Eukaryota</taxon>
        <taxon>Fungi</taxon>
        <taxon>Dikarya</taxon>
        <taxon>Basidiomycota</taxon>
        <taxon>Agaricomycotina</taxon>
        <taxon>Agaricomycetes</taxon>
        <taxon>Corticiales</taxon>
        <taxon>Punctulariaceae</taxon>
        <taxon>Punctularia</taxon>
    </lineage>
</organism>
<gene>
    <name evidence="3" type="ORF">PUNSTDRAFT_122627</name>
</gene>
<evidence type="ECO:0000313" key="3">
    <source>
        <dbReference type="EMBL" id="EIN04937.1"/>
    </source>
</evidence>
<dbReference type="OMA" id="AGGIWIF"/>
<protein>
    <submittedName>
        <fullName evidence="3">Uncharacterized protein</fullName>
    </submittedName>
</protein>
<name>R7S518_PUNST</name>
<proteinExistence type="predicted"/>
<dbReference type="RefSeq" id="XP_007387860.1">
    <property type="nucleotide sequence ID" value="XM_007387798.1"/>
</dbReference>
<reference evidence="4" key="1">
    <citation type="journal article" date="2012" name="Science">
        <title>The Paleozoic origin of enzymatic lignin decomposition reconstructed from 31 fungal genomes.</title>
        <authorList>
            <person name="Floudas D."/>
            <person name="Binder M."/>
            <person name="Riley R."/>
            <person name="Barry K."/>
            <person name="Blanchette R.A."/>
            <person name="Henrissat B."/>
            <person name="Martinez A.T."/>
            <person name="Otillar R."/>
            <person name="Spatafora J.W."/>
            <person name="Yadav J.S."/>
            <person name="Aerts A."/>
            <person name="Benoit I."/>
            <person name="Boyd A."/>
            <person name="Carlson A."/>
            <person name="Copeland A."/>
            <person name="Coutinho P.M."/>
            <person name="de Vries R.P."/>
            <person name="Ferreira P."/>
            <person name="Findley K."/>
            <person name="Foster B."/>
            <person name="Gaskell J."/>
            <person name="Glotzer D."/>
            <person name="Gorecki P."/>
            <person name="Heitman J."/>
            <person name="Hesse C."/>
            <person name="Hori C."/>
            <person name="Igarashi K."/>
            <person name="Jurgens J.A."/>
            <person name="Kallen N."/>
            <person name="Kersten P."/>
            <person name="Kohler A."/>
            <person name="Kuees U."/>
            <person name="Kumar T.K.A."/>
            <person name="Kuo A."/>
            <person name="LaButti K."/>
            <person name="Larrondo L.F."/>
            <person name="Lindquist E."/>
            <person name="Ling A."/>
            <person name="Lombard V."/>
            <person name="Lucas S."/>
            <person name="Lundell T."/>
            <person name="Martin R."/>
            <person name="McLaughlin D.J."/>
            <person name="Morgenstern I."/>
            <person name="Morin E."/>
            <person name="Murat C."/>
            <person name="Nagy L.G."/>
            <person name="Nolan M."/>
            <person name="Ohm R.A."/>
            <person name="Patyshakuliyeva A."/>
            <person name="Rokas A."/>
            <person name="Ruiz-Duenas F.J."/>
            <person name="Sabat G."/>
            <person name="Salamov A."/>
            <person name="Samejima M."/>
            <person name="Schmutz J."/>
            <person name="Slot J.C."/>
            <person name="St John F."/>
            <person name="Stenlid J."/>
            <person name="Sun H."/>
            <person name="Sun S."/>
            <person name="Syed K."/>
            <person name="Tsang A."/>
            <person name="Wiebenga A."/>
            <person name="Young D."/>
            <person name="Pisabarro A."/>
            <person name="Eastwood D.C."/>
            <person name="Martin F."/>
            <person name="Cullen D."/>
            <person name="Grigoriev I.V."/>
            <person name="Hibbett D.S."/>
        </authorList>
    </citation>
    <scope>NUCLEOTIDE SEQUENCE [LARGE SCALE GENOMIC DNA]</scope>
    <source>
        <strain evidence="4">HHB-11173 SS5</strain>
    </source>
</reference>
<evidence type="ECO:0000313" key="4">
    <source>
        <dbReference type="Proteomes" id="UP000054196"/>
    </source>
</evidence>
<dbReference type="Proteomes" id="UP000054196">
    <property type="component" value="Unassembled WGS sequence"/>
</dbReference>
<accession>R7S518</accession>
<sequence>MRFAPLALFSALAVLVRGQEVTVTDALGQTVVEAITTDALGDITTQTLQTLVGGVAGAGALTTVTTTDDLGESVIAVISTDAAGDTVTEQILTTLTTTTTTALTTTTPTTTTTPPQGPVGEPTPTQAGVTVYIYTTTDANGDTVVSSDTFTATFSSFPTTVSSFTGTVLGYSDWTSMVGTNTVPAIKSSSASGLPSADVVRKWAVVTLTVALSLLGGAWTVLA</sequence>
<evidence type="ECO:0000256" key="1">
    <source>
        <dbReference type="SAM" id="MobiDB-lite"/>
    </source>
</evidence>
<feature type="region of interest" description="Disordered" evidence="1">
    <location>
        <begin position="104"/>
        <end position="125"/>
    </location>
</feature>
<dbReference type="KEGG" id="psq:PUNSTDRAFT_122627"/>
<keyword evidence="2" id="KW-0732">Signal</keyword>
<dbReference type="GeneID" id="18877562"/>
<evidence type="ECO:0000256" key="2">
    <source>
        <dbReference type="SAM" id="SignalP"/>
    </source>
</evidence>
<feature type="chain" id="PRO_5004443778" evidence="2">
    <location>
        <begin position="19"/>
        <end position="223"/>
    </location>
</feature>
<dbReference type="AlphaFoldDB" id="R7S518"/>
<keyword evidence="4" id="KW-1185">Reference proteome</keyword>
<dbReference type="EMBL" id="JH687552">
    <property type="protein sequence ID" value="EIN04937.1"/>
    <property type="molecule type" value="Genomic_DNA"/>
</dbReference>
<feature type="signal peptide" evidence="2">
    <location>
        <begin position="1"/>
        <end position="18"/>
    </location>
</feature>
<dbReference type="HOGENOM" id="CLU_116397_0_0_1"/>
<dbReference type="eggNOG" id="ENOG502SUTV">
    <property type="taxonomic scope" value="Eukaryota"/>
</dbReference>